<evidence type="ECO:0000259" key="3">
    <source>
        <dbReference type="Pfam" id="PF00930"/>
    </source>
</evidence>
<feature type="signal peptide" evidence="1">
    <location>
        <begin position="1"/>
        <end position="20"/>
    </location>
</feature>
<dbReference type="Gene3D" id="2.140.10.30">
    <property type="entry name" value="Dipeptidylpeptidase IV, N-terminal domain"/>
    <property type="match status" value="1"/>
</dbReference>
<evidence type="ECO:0000313" key="4">
    <source>
        <dbReference type="EMBL" id="MBC5622357.1"/>
    </source>
</evidence>
<dbReference type="Pfam" id="PF00930">
    <property type="entry name" value="DPPIV_N"/>
    <property type="match status" value="1"/>
</dbReference>
<organism evidence="4 5">
    <name type="scientific">Butyricimonas hominis</name>
    <dbReference type="NCBI Taxonomy" id="2763032"/>
    <lineage>
        <taxon>Bacteria</taxon>
        <taxon>Pseudomonadati</taxon>
        <taxon>Bacteroidota</taxon>
        <taxon>Bacteroidia</taxon>
        <taxon>Bacteroidales</taxon>
        <taxon>Odoribacteraceae</taxon>
        <taxon>Butyricimonas</taxon>
    </lineage>
</organism>
<dbReference type="Pfam" id="PF00326">
    <property type="entry name" value="Peptidase_S9"/>
    <property type="match status" value="1"/>
</dbReference>
<keyword evidence="5" id="KW-1185">Reference proteome</keyword>
<feature type="chain" id="PRO_5046820908" evidence="1">
    <location>
        <begin position="21"/>
        <end position="779"/>
    </location>
</feature>
<dbReference type="InterPro" id="IPR001375">
    <property type="entry name" value="Peptidase_S9_cat"/>
</dbReference>
<dbReference type="RefSeq" id="WP_186977007.1">
    <property type="nucleotide sequence ID" value="NZ_JACOOH010000006.1"/>
</dbReference>
<dbReference type="InterPro" id="IPR050278">
    <property type="entry name" value="Serine_Prot_S9B/DPPIV"/>
</dbReference>
<reference evidence="4 5" key="1">
    <citation type="submission" date="2020-08" db="EMBL/GenBank/DDBJ databases">
        <title>Genome public.</title>
        <authorList>
            <person name="Liu C."/>
            <person name="Sun Q."/>
        </authorList>
    </citation>
    <scope>NUCLEOTIDE SEQUENCE [LARGE SCALE GENOMIC DNA]</scope>
    <source>
        <strain evidence="4 5">NSJ-56</strain>
    </source>
</reference>
<accession>A0ABR7D353</accession>
<dbReference type="PANTHER" id="PTHR11731">
    <property type="entry name" value="PROTEASE FAMILY S9B,C DIPEPTIDYL-PEPTIDASE IV-RELATED"/>
    <property type="match status" value="1"/>
</dbReference>
<dbReference type="InterPro" id="IPR029058">
    <property type="entry name" value="AB_hydrolase_fold"/>
</dbReference>
<dbReference type="PANTHER" id="PTHR11731:SF193">
    <property type="entry name" value="DIPEPTIDYL PEPTIDASE 9"/>
    <property type="match status" value="1"/>
</dbReference>
<dbReference type="Proteomes" id="UP000646484">
    <property type="component" value="Unassembled WGS sequence"/>
</dbReference>
<proteinExistence type="predicted"/>
<evidence type="ECO:0000256" key="1">
    <source>
        <dbReference type="SAM" id="SignalP"/>
    </source>
</evidence>
<comment type="caution">
    <text evidence="4">The sequence shown here is derived from an EMBL/GenBank/DDBJ whole genome shotgun (WGS) entry which is preliminary data.</text>
</comment>
<dbReference type="SUPFAM" id="SSF82171">
    <property type="entry name" value="DPP6 N-terminal domain-like"/>
    <property type="match status" value="1"/>
</dbReference>
<protein>
    <submittedName>
        <fullName evidence="4">S9 family peptidase</fullName>
    </submittedName>
</protein>
<dbReference type="SUPFAM" id="SSF53474">
    <property type="entry name" value="alpha/beta-Hydrolases"/>
    <property type="match status" value="1"/>
</dbReference>
<feature type="domain" description="Peptidase S9 prolyl oligopeptidase catalytic" evidence="2">
    <location>
        <begin position="552"/>
        <end position="758"/>
    </location>
</feature>
<dbReference type="InterPro" id="IPR002469">
    <property type="entry name" value="Peptidase_S9B_N"/>
</dbReference>
<keyword evidence="1" id="KW-0732">Signal</keyword>
<gene>
    <name evidence="4" type="ORF">H8S64_14750</name>
</gene>
<dbReference type="Gene3D" id="3.40.50.1820">
    <property type="entry name" value="alpha/beta hydrolase"/>
    <property type="match status" value="1"/>
</dbReference>
<dbReference type="EMBL" id="JACOOH010000006">
    <property type="protein sequence ID" value="MBC5622357.1"/>
    <property type="molecule type" value="Genomic_DNA"/>
</dbReference>
<evidence type="ECO:0000259" key="2">
    <source>
        <dbReference type="Pfam" id="PF00326"/>
    </source>
</evidence>
<name>A0ABR7D353_9BACT</name>
<sequence length="779" mass="90840">MRTKYIIMLLLLVAGSSVRAQQKANFKLADRFTSRNFRSADRNSMSIYPMYINDGECFWYSFTTEEGKRYYYVNPEKREKRLLFNSEKLFGFLNQETHEVCDAKDFTFQGLEFDKKGTSFTFDFEKHKYRYDMKTEEVTKLDTVINKGFGDSWKKYSPDSTYIMFAQRHNLYIMGNKDKGKDTTVIQLTTDGERYFSYFKEEEEVGTDTFPATPVAVWMKDSKKVYAVREDTRHVDELFLVDVMATPRPKVKTYKYSMAGDQKLEKTVLTVIDVETKEMKTIDVDRWQDQYVDVLYTSKDGNKIYFERKTRAFDEQEVCVADLTTGEVKVLIHEIDKPFMDYKMANIMFLNDGKDIIYRSERTGWGHYYLYDNEGNFKHAITSGEWVAGPCSDIDTVGRTLYFYALGKDENIDPYYYIPCKVNIDKPESLTQLTFDNTNHQVHFSKSFKYFVDIHERVDMVPRIVLKNRKGKEIMELEKPDIRRALEIGWKAPERFKVKAADGVTDLYGVMWKPFDFDSTKVYPIISSVYPGPFYEYVPTQFRLIHDDNTRLAQLGFIVIAVGHRGGTPMRGKFYHTYSHGRLRDYPLADDKYAIEQLADRYPFIDATKVGIYGHSGGGFMSTAAICTYPDFYKAAVSSAGNHDNTIYNHWWGETHNGVKEEKKVIKDSVNGDRTESTFKFKVGTNMELAKRYKGGLLLIHGWMDDNVHPAHTLRMVDALIKADKNFDMIILPRSNHGFGGAENTFYERKMWFHFARILLGDDTGDYYYEVEQYKNGDR</sequence>
<evidence type="ECO:0000313" key="5">
    <source>
        <dbReference type="Proteomes" id="UP000646484"/>
    </source>
</evidence>
<feature type="domain" description="Dipeptidylpeptidase IV N-terminal" evidence="3">
    <location>
        <begin position="123"/>
        <end position="459"/>
    </location>
</feature>